<dbReference type="PANTHER" id="PTHR43283">
    <property type="entry name" value="BETA-LACTAMASE-RELATED"/>
    <property type="match status" value="1"/>
</dbReference>
<protein>
    <recommendedName>
        <fullName evidence="1">Beta-lactamase-related domain-containing protein</fullName>
    </recommendedName>
</protein>
<evidence type="ECO:0000259" key="1">
    <source>
        <dbReference type="Pfam" id="PF00144"/>
    </source>
</evidence>
<dbReference type="Pfam" id="PF00144">
    <property type="entry name" value="Beta-lactamase"/>
    <property type="match status" value="1"/>
</dbReference>
<organism evidence="2 3">
    <name type="scientific">Chytriomyces confervae</name>
    <dbReference type="NCBI Taxonomy" id="246404"/>
    <lineage>
        <taxon>Eukaryota</taxon>
        <taxon>Fungi</taxon>
        <taxon>Fungi incertae sedis</taxon>
        <taxon>Chytridiomycota</taxon>
        <taxon>Chytridiomycota incertae sedis</taxon>
        <taxon>Chytridiomycetes</taxon>
        <taxon>Chytridiales</taxon>
        <taxon>Chytriomycetaceae</taxon>
        <taxon>Chytriomyces</taxon>
    </lineage>
</organism>
<reference evidence="2 3" key="1">
    <citation type="journal article" date="2019" name="Sci. Rep.">
        <title>Comparative genomics of chytrid fungi reveal insights into the obligate biotrophic and pathogenic lifestyle of Synchytrium endobioticum.</title>
        <authorList>
            <person name="van de Vossenberg B.T.L.H."/>
            <person name="Warris S."/>
            <person name="Nguyen H.D.T."/>
            <person name="van Gent-Pelzer M.P.E."/>
            <person name="Joly D.L."/>
            <person name="van de Geest H.C."/>
            <person name="Bonants P.J.M."/>
            <person name="Smith D.S."/>
            <person name="Levesque C.A."/>
            <person name="van der Lee T.A.J."/>
        </authorList>
    </citation>
    <scope>NUCLEOTIDE SEQUENCE [LARGE SCALE GENOMIC DNA]</scope>
    <source>
        <strain evidence="2 3">CBS 675.73</strain>
    </source>
</reference>
<dbReference type="Proteomes" id="UP000320333">
    <property type="component" value="Unassembled WGS sequence"/>
</dbReference>
<dbReference type="EMBL" id="QEAP01000030">
    <property type="protein sequence ID" value="TPX77006.1"/>
    <property type="molecule type" value="Genomic_DNA"/>
</dbReference>
<gene>
    <name evidence="2" type="ORF">CcCBS67573_g01724</name>
</gene>
<dbReference type="OrthoDB" id="428260at2759"/>
<dbReference type="STRING" id="246404.A0A507FNU6"/>
<dbReference type="Gene3D" id="3.40.710.10">
    <property type="entry name" value="DD-peptidase/beta-lactamase superfamily"/>
    <property type="match status" value="1"/>
</dbReference>
<sequence>MALDHKAASAQLAFEESIIASAPSLVQQDGESRNTFVGRCLLAQQNAAVSIAVKAESGEVIWASTYGTRRNAEGLAVAVTKDPEAVEVVVPGFVAEADKEQFITNAKADRAKIVGESSTDTAESLAMLATPPTTSTVFQAASISKPISAMAIMRLVQRGILDLDTDIDVYLATAEWKLPIELPESVEPEAKTTLRQLLAHTAGTSVHGFGGYNRKDARTNKIEIPSVVGVLNGAGNSSRVALHGPPRMYSFYSGGGTTIAQLVVETVTGKAMRQVLQEEVFGPLGLENTTATLDDSPNGGDFVCGHLGSEALPLAGGYHLYPETAAAGVWTTPTDLCKIQDAVVKSLNGEPVNGSIYLDASLAKEMLTCRFAGPDGVAFGVGWVVEAETSRFAHSGGNEGFICDAATYANTGAGIAWMISGEGYSQVQDAVNAVKAALNFPVATKPAKKEYTLPTSEEKIAGTYLFKESSLSDQYIRVSRRSDKTVFQFSTLKGEVVGKPAGTEGEDAFTFNVMPRVTSAKFKVNSEGQTLLMIAELTLVKQPTYFKRTTVTTTTTPSVADGPKTSKIVKKTEFYVER</sequence>
<dbReference type="SUPFAM" id="SSF56601">
    <property type="entry name" value="beta-lactamase/transpeptidase-like"/>
    <property type="match status" value="1"/>
</dbReference>
<name>A0A507FNU6_9FUNG</name>
<proteinExistence type="predicted"/>
<feature type="domain" description="Beta-lactamase-related" evidence="1">
    <location>
        <begin position="69"/>
        <end position="424"/>
    </location>
</feature>
<keyword evidence="3" id="KW-1185">Reference proteome</keyword>
<comment type="caution">
    <text evidence="2">The sequence shown here is derived from an EMBL/GenBank/DDBJ whole genome shotgun (WGS) entry which is preliminary data.</text>
</comment>
<dbReference type="InterPro" id="IPR001466">
    <property type="entry name" value="Beta-lactam-related"/>
</dbReference>
<dbReference type="InterPro" id="IPR050789">
    <property type="entry name" value="Diverse_Enzym_Activities"/>
</dbReference>
<dbReference type="InterPro" id="IPR012338">
    <property type="entry name" value="Beta-lactam/transpept-like"/>
</dbReference>
<accession>A0A507FNU6</accession>
<evidence type="ECO:0000313" key="3">
    <source>
        <dbReference type="Proteomes" id="UP000320333"/>
    </source>
</evidence>
<dbReference type="AlphaFoldDB" id="A0A507FNU6"/>
<evidence type="ECO:0000313" key="2">
    <source>
        <dbReference type="EMBL" id="TPX77006.1"/>
    </source>
</evidence>